<keyword evidence="9" id="KW-1185">Reference proteome</keyword>
<dbReference type="PANTHER" id="PTHR11999">
    <property type="entry name" value="GROUP II PYRIDOXAL-5-PHOSPHATE DECARBOXYLASE"/>
    <property type="match status" value="1"/>
</dbReference>
<keyword evidence="8" id="KW-0032">Aminotransferase</keyword>
<evidence type="ECO:0000313" key="9">
    <source>
        <dbReference type="Proteomes" id="UP000442694"/>
    </source>
</evidence>
<evidence type="ECO:0000256" key="4">
    <source>
        <dbReference type="ARBA" id="ARBA00022898"/>
    </source>
</evidence>
<gene>
    <name evidence="8" type="ORF">GCL57_03820</name>
</gene>
<evidence type="ECO:0000313" key="8">
    <source>
        <dbReference type="EMBL" id="KAB8031777.1"/>
    </source>
</evidence>
<dbReference type="AlphaFoldDB" id="A0A833N1V3"/>
<proteinExistence type="inferred from homology"/>
<dbReference type="PANTHER" id="PTHR11999:SF70">
    <property type="entry name" value="MIP05841P"/>
    <property type="match status" value="1"/>
</dbReference>
<keyword evidence="5 7" id="KW-0456">Lyase</keyword>
<dbReference type="GO" id="GO:0016831">
    <property type="term" value="F:carboxy-lyase activity"/>
    <property type="evidence" value="ECO:0007669"/>
    <property type="project" value="UniProtKB-KW"/>
</dbReference>
<keyword evidence="3" id="KW-0210">Decarboxylase</keyword>
<dbReference type="InterPro" id="IPR015424">
    <property type="entry name" value="PyrdxlP-dep_Trfase"/>
</dbReference>
<dbReference type="SUPFAM" id="SSF53383">
    <property type="entry name" value="PLP-dependent transferases"/>
    <property type="match status" value="1"/>
</dbReference>
<dbReference type="InterPro" id="IPR015421">
    <property type="entry name" value="PyrdxlP-dep_Trfase_major"/>
</dbReference>
<evidence type="ECO:0000256" key="6">
    <source>
        <dbReference type="PIRSR" id="PIRSR602129-50"/>
    </source>
</evidence>
<dbReference type="GO" id="GO:0019752">
    <property type="term" value="P:carboxylic acid metabolic process"/>
    <property type="evidence" value="ECO:0007669"/>
    <property type="project" value="InterPro"/>
</dbReference>
<dbReference type="InterPro" id="IPR002129">
    <property type="entry name" value="PyrdxlP-dep_de-COase"/>
</dbReference>
<evidence type="ECO:0000256" key="1">
    <source>
        <dbReference type="ARBA" id="ARBA00001933"/>
    </source>
</evidence>
<comment type="cofactor">
    <cofactor evidence="1 6 7">
        <name>pyridoxal 5'-phosphate</name>
        <dbReference type="ChEBI" id="CHEBI:597326"/>
    </cofactor>
</comment>
<dbReference type="GO" id="GO:0030170">
    <property type="term" value="F:pyridoxal phosphate binding"/>
    <property type="evidence" value="ECO:0007669"/>
    <property type="project" value="InterPro"/>
</dbReference>
<accession>A0A833N1V3</accession>
<dbReference type="Pfam" id="PF00282">
    <property type="entry name" value="Pyridoxal_deC"/>
    <property type="match status" value="1"/>
</dbReference>
<dbReference type="GO" id="GO:0008483">
    <property type="term" value="F:transaminase activity"/>
    <property type="evidence" value="ECO:0007669"/>
    <property type="project" value="UniProtKB-KW"/>
</dbReference>
<organism evidence="8 9">
    <name type="scientific">Fluviispira multicolorata</name>
    <dbReference type="NCBI Taxonomy" id="2654512"/>
    <lineage>
        <taxon>Bacteria</taxon>
        <taxon>Pseudomonadati</taxon>
        <taxon>Bdellovibrionota</taxon>
        <taxon>Oligoflexia</taxon>
        <taxon>Silvanigrellales</taxon>
        <taxon>Silvanigrellaceae</taxon>
        <taxon>Fluviispira</taxon>
    </lineage>
</organism>
<dbReference type="EMBL" id="WFLN01000005">
    <property type="protein sequence ID" value="KAB8031777.1"/>
    <property type="molecule type" value="Genomic_DNA"/>
</dbReference>
<dbReference type="Gene3D" id="3.90.1150.10">
    <property type="entry name" value="Aspartate Aminotransferase, domain 1"/>
    <property type="match status" value="1"/>
</dbReference>
<evidence type="ECO:0000256" key="2">
    <source>
        <dbReference type="ARBA" id="ARBA00009533"/>
    </source>
</evidence>
<feature type="modified residue" description="N6-(pyridoxal phosphate)lysine" evidence="6">
    <location>
        <position position="303"/>
    </location>
</feature>
<name>A0A833N1V3_9BACT</name>
<dbReference type="GO" id="GO:0006520">
    <property type="term" value="P:amino acid metabolic process"/>
    <property type="evidence" value="ECO:0007669"/>
    <property type="project" value="InterPro"/>
</dbReference>
<dbReference type="GO" id="GO:0005737">
    <property type="term" value="C:cytoplasm"/>
    <property type="evidence" value="ECO:0007669"/>
    <property type="project" value="TreeGrafter"/>
</dbReference>
<dbReference type="PRINTS" id="PR00800">
    <property type="entry name" value="YHDCRBOXLASE"/>
</dbReference>
<dbReference type="InterPro" id="IPR015422">
    <property type="entry name" value="PyrdxlP-dep_Trfase_small"/>
</dbReference>
<evidence type="ECO:0000256" key="7">
    <source>
        <dbReference type="RuleBase" id="RU000382"/>
    </source>
</evidence>
<dbReference type="Gene3D" id="3.40.640.10">
    <property type="entry name" value="Type I PLP-dependent aspartate aminotransferase-like (Major domain)"/>
    <property type="match status" value="1"/>
</dbReference>
<dbReference type="Proteomes" id="UP000442694">
    <property type="component" value="Unassembled WGS sequence"/>
</dbReference>
<keyword evidence="8" id="KW-0808">Transferase</keyword>
<keyword evidence="4 6" id="KW-0663">Pyridoxal phosphate</keyword>
<dbReference type="InterPro" id="IPR010977">
    <property type="entry name" value="Aromatic_deC"/>
</dbReference>
<sequence>MLNQINIFRNISKEFEMSEDDQNNLEKIIFSYKNEFNNSKFNTHAYFSENDLNSDEFDPHIIDKKKSIEEVINFLKIFIDKSGVNQLSSNAFGHIPGGNLYPAVLGDYIASFTNKFSSVYFSAPGAVKLENTLIKWIAKLIGFPETAGGVLTSGGSMANLIALTSARESIALKSRDYERTVVYVTNKTHHSIFKSLKTIGLGEAHIRQINIDNKYRMCPNHLQSEIEKDKNKNLIPWLIVASAGSTDIGSVDPIDEISNISNKFNLWLHIDAAYGGFFILTEKGKQLFKNISSANSITLDPHKSFYMPYGLGIIVVKDQQNLLNTFSSQASYMRDCKSINECPSPADLSPELTRNFRSLRLWLPLKIFGIEPFKAALEEKLLLAQYLYSELKKINRMEVLCEPELTIVVFRFQPENSEKINDFNEMLMQKIQKDGRIFLSSTNINNDIYLRIACLSFRTHIENIDFSLKIIFEKIEEIIMNSL</sequence>
<protein>
    <submittedName>
        <fullName evidence="8">Aminotransferase class V-fold PLP-dependent enzyme</fullName>
    </submittedName>
</protein>
<dbReference type="RefSeq" id="WP_152211953.1">
    <property type="nucleotide sequence ID" value="NZ_WFLN01000005.1"/>
</dbReference>
<evidence type="ECO:0000256" key="3">
    <source>
        <dbReference type="ARBA" id="ARBA00022793"/>
    </source>
</evidence>
<evidence type="ECO:0000256" key="5">
    <source>
        <dbReference type="ARBA" id="ARBA00023239"/>
    </source>
</evidence>
<comment type="caution">
    <text evidence="8">The sequence shown here is derived from an EMBL/GenBank/DDBJ whole genome shotgun (WGS) entry which is preliminary data.</text>
</comment>
<reference evidence="8 9" key="1">
    <citation type="submission" date="2019-10" db="EMBL/GenBank/DDBJ databases">
        <title>New genus of Silvanigrellaceae.</title>
        <authorList>
            <person name="Pitt A."/>
            <person name="Hahn M.W."/>
        </authorList>
    </citation>
    <scope>NUCLEOTIDE SEQUENCE [LARGE SCALE GENOMIC DNA]</scope>
    <source>
        <strain evidence="8 9">33A1-SZDP</strain>
    </source>
</reference>
<comment type="similarity">
    <text evidence="2 7">Belongs to the group II decarboxylase family.</text>
</comment>